<reference evidence="2" key="1">
    <citation type="submission" date="2022-12" db="EMBL/GenBank/DDBJ databases">
        <authorList>
            <person name="Alioto T."/>
            <person name="Alioto T."/>
            <person name="Gomez Garrido J."/>
        </authorList>
    </citation>
    <scope>NUCLEOTIDE SEQUENCE</scope>
</reference>
<dbReference type="AlphaFoldDB" id="A0AA35KYZ1"/>
<protein>
    <submittedName>
        <fullName evidence="2">Uncharacterized protein</fullName>
    </submittedName>
</protein>
<sequence>MCQRLFRKGATRERCSDSPLLQPRSGLPTRFCPAARLIRLLKAGTLGSLFLSSCFESEGRKALLESRFRCFPESCRLRPIGASPASLSLFFFGHGRGSLSRGRRRDKTAERERERDSIPGIANLAKEVAGAVAAALRGVKIRFPRGSRGSLPPRGGKRCRNGSTLGEDKWARQTL</sequence>
<evidence type="ECO:0000256" key="1">
    <source>
        <dbReference type="SAM" id="MobiDB-lite"/>
    </source>
</evidence>
<proteinExistence type="predicted"/>
<dbReference type="Proteomes" id="UP001178461">
    <property type="component" value="Chromosome 10"/>
</dbReference>
<feature type="region of interest" description="Disordered" evidence="1">
    <location>
        <begin position="144"/>
        <end position="175"/>
    </location>
</feature>
<dbReference type="EMBL" id="OX395135">
    <property type="protein sequence ID" value="CAI5786289.1"/>
    <property type="molecule type" value="Genomic_DNA"/>
</dbReference>
<evidence type="ECO:0000313" key="2">
    <source>
        <dbReference type="EMBL" id="CAI5786289.1"/>
    </source>
</evidence>
<organism evidence="2 3">
    <name type="scientific">Podarcis lilfordi</name>
    <name type="common">Lilford's wall lizard</name>
    <dbReference type="NCBI Taxonomy" id="74358"/>
    <lineage>
        <taxon>Eukaryota</taxon>
        <taxon>Metazoa</taxon>
        <taxon>Chordata</taxon>
        <taxon>Craniata</taxon>
        <taxon>Vertebrata</taxon>
        <taxon>Euteleostomi</taxon>
        <taxon>Lepidosauria</taxon>
        <taxon>Squamata</taxon>
        <taxon>Bifurcata</taxon>
        <taxon>Unidentata</taxon>
        <taxon>Episquamata</taxon>
        <taxon>Laterata</taxon>
        <taxon>Lacertibaenia</taxon>
        <taxon>Lacertidae</taxon>
        <taxon>Podarcis</taxon>
    </lineage>
</organism>
<feature type="compositionally biased region" description="Basic and acidic residues" evidence="1">
    <location>
        <begin position="166"/>
        <end position="175"/>
    </location>
</feature>
<keyword evidence="3" id="KW-1185">Reference proteome</keyword>
<name>A0AA35KYZ1_9SAUR</name>
<feature type="compositionally biased region" description="Basic and acidic residues" evidence="1">
    <location>
        <begin position="107"/>
        <end position="116"/>
    </location>
</feature>
<evidence type="ECO:0000313" key="3">
    <source>
        <dbReference type="Proteomes" id="UP001178461"/>
    </source>
</evidence>
<accession>A0AA35KYZ1</accession>
<feature type="region of interest" description="Disordered" evidence="1">
    <location>
        <begin position="97"/>
        <end position="116"/>
    </location>
</feature>
<gene>
    <name evidence="2" type="ORF">PODLI_1B009478</name>
</gene>